<sequence>MFQKMKWKNIKIRGKYNLIFSFAAAAFLVSVLITYFYLDLSSRELKETKSKNELSMYAGELVSLYQEKYLLIPEYILLSDDEKLNEYLQYSGKFVETAKKLKPQLSREQISTFNKLIDNNNKLDQQFFSVVVPNVQQINTAEYKEMQALVNKLKEDTSKLGDELKNAAAGSSEKAMDTSLNHLSNVTLILIITAVASICLSFLLLYLVSMNLRKNLNNVIKVSEEIAGGVLNVKNLDYEGTDEIGQLSKSINYMGQRLRDMISSISNLSKEVDQQSTTLLESTEEVKQGSEQIAITIEDISRNGHSQAENAVKISLNTQAFSDEMANAKENTVKLVDFTNQILQVSINGDEQMHESQKQMKIINELVETSVHKVQGLEAKTQSISEIVDVIRSIADQTNLLALNASIEAARAGEAGKGFAVVASEVRKLAEQVSNSSQSISSIVYSVKEETTGIAKDLTQGFAEVHKGSEQFELTRKQFSDIKGQVAEMSDQVKNISSIFSSVQESGQEINESVEHIAAASEEAAAGSEEISAAAHEQSHSIDSIFSSAKMLTGLVEQMNGLIKKFQL</sequence>
<evidence type="ECO:0000256" key="6">
    <source>
        <dbReference type="PROSITE-ProRule" id="PRU00284"/>
    </source>
</evidence>
<feature type="domain" description="Methyl-accepting transducer" evidence="8">
    <location>
        <begin position="282"/>
        <end position="532"/>
    </location>
</feature>
<keyword evidence="2" id="KW-1003">Cell membrane</keyword>
<dbReference type="PANTHER" id="PTHR32089">
    <property type="entry name" value="METHYL-ACCEPTING CHEMOTAXIS PROTEIN MCPB"/>
    <property type="match status" value="1"/>
</dbReference>
<dbReference type="CDD" id="cd06225">
    <property type="entry name" value="HAMP"/>
    <property type="match status" value="1"/>
</dbReference>
<keyword evidence="11" id="KW-1185">Reference proteome</keyword>
<dbReference type="Gene3D" id="6.10.340.10">
    <property type="match status" value="1"/>
</dbReference>
<dbReference type="PROSITE" id="PS50885">
    <property type="entry name" value="HAMP"/>
    <property type="match status" value="1"/>
</dbReference>
<feature type="transmembrane region" description="Helical" evidence="7">
    <location>
        <begin position="16"/>
        <end position="38"/>
    </location>
</feature>
<protein>
    <submittedName>
        <fullName evidence="10">HAMP domain-containing protein</fullName>
    </submittedName>
</protein>
<evidence type="ECO:0000313" key="11">
    <source>
        <dbReference type="Proteomes" id="UP000682403"/>
    </source>
</evidence>
<proteinExistence type="inferred from homology"/>
<keyword evidence="7" id="KW-0812">Transmembrane</keyword>
<comment type="similarity">
    <text evidence="5">Belongs to the methyl-accepting chemotaxis (MCP) protein family.</text>
</comment>
<feature type="transmembrane region" description="Helical" evidence="7">
    <location>
        <begin position="186"/>
        <end position="208"/>
    </location>
</feature>
<evidence type="ECO:0000256" key="2">
    <source>
        <dbReference type="ARBA" id="ARBA00022475"/>
    </source>
</evidence>
<comment type="subcellular location">
    <subcellularLocation>
        <location evidence="1">Cell membrane</location>
    </subcellularLocation>
</comment>
<accession>A0ABS5LA72</accession>
<dbReference type="SMART" id="SM00304">
    <property type="entry name" value="HAMP"/>
    <property type="match status" value="1"/>
</dbReference>
<dbReference type="RefSeq" id="WP_211556195.1">
    <property type="nucleotide sequence ID" value="NZ_JAGVRK010000001.1"/>
</dbReference>
<dbReference type="Pfam" id="PF00015">
    <property type="entry name" value="MCPsignal"/>
    <property type="match status" value="1"/>
</dbReference>
<keyword evidence="7" id="KW-1133">Transmembrane helix</keyword>
<evidence type="ECO:0000259" key="8">
    <source>
        <dbReference type="PROSITE" id="PS50111"/>
    </source>
</evidence>
<dbReference type="EMBL" id="JAGVRK010000001">
    <property type="protein sequence ID" value="MBS2967618.1"/>
    <property type="molecule type" value="Genomic_DNA"/>
</dbReference>
<name>A0ABS5LA72_9BACI</name>
<evidence type="ECO:0000256" key="1">
    <source>
        <dbReference type="ARBA" id="ARBA00004236"/>
    </source>
</evidence>
<dbReference type="InterPro" id="IPR004089">
    <property type="entry name" value="MCPsignal_dom"/>
</dbReference>
<dbReference type="Proteomes" id="UP000682403">
    <property type="component" value="Unassembled WGS sequence"/>
</dbReference>
<dbReference type="Pfam" id="PF00672">
    <property type="entry name" value="HAMP"/>
    <property type="match status" value="1"/>
</dbReference>
<dbReference type="InterPro" id="IPR003660">
    <property type="entry name" value="HAMP_dom"/>
</dbReference>
<dbReference type="PANTHER" id="PTHR32089:SF112">
    <property type="entry name" value="LYSOZYME-LIKE PROTEIN-RELATED"/>
    <property type="match status" value="1"/>
</dbReference>
<keyword evidence="3 7" id="KW-0472">Membrane</keyword>
<reference evidence="10 11" key="1">
    <citation type="submission" date="2021-04" db="EMBL/GenBank/DDBJ databases">
        <title>Metabacillus sp. strain KIGAM252 whole genome sequence.</title>
        <authorList>
            <person name="Seo M.-J."/>
            <person name="Cho E.-S."/>
            <person name="Hwang C.Y."/>
            <person name="Yoon D.J."/>
        </authorList>
    </citation>
    <scope>NUCLEOTIDE SEQUENCE [LARGE SCALE GENOMIC DNA]</scope>
    <source>
        <strain evidence="10 11">KIGAM252</strain>
    </source>
</reference>
<dbReference type="SUPFAM" id="SSF58104">
    <property type="entry name" value="Methyl-accepting chemotaxis protein (MCP) signaling domain"/>
    <property type="match status" value="1"/>
</dbReference>
<dbReference type="Gene3D" id="1.10.287.950">
    <property type="entry name" value="Methyl-accepting chemotaxis protein"/>
    <property type="match status" value="1"/>
</dbReference>
<comment type="caution">
    <text evidence="10">The sequence shown here is derived from an EMBL/GenBank/DDBJ whole genome shotgun (WGS) entry which is preliminary data.</text>
</comment>
<evidence type="ECO:0000256" key="5">
    <source>
        <dbReference type="ARBA" id="ARBA00029447"/>
    </source>
</evidence>
<evidence type="ECO:0000259" key="9">
    <source>
        <dbReference type="PROSITE" id="PS50885"/>
    </source>
</evidence>
<feature type="domain" description="HAMP" evidence="9">
    <location>
        <begin position="210"/>
        <end position="263"/>
    </location>
</feature>
<dbReference type="SMART" id="SM00283">
    <property type="entry name" value="MA"/>
    <property type="match status" value="1"/>
</dbReference>
<evidence type="ECO:0000256" key="7">
    <source>
        <dbReference type="SAM" id="Phobius"/>
    </source>
</evidence>
<organism evidence="10 11">
    <name type="scientific">Metabacillus flavus</name>
    <dbReference type="NCBI Taxonomy" id="2823519"/>
    <lineage>
        <taxon>Bacteria</taxon>
        <taxon>Bacillati</taxon>
        <taxon>Bacillota</taxon>
        <taxon>Bacilli</taxon>
        <taxon>Bacillales</taxon>
        <taxon>Bacillaceae</taxon>
        <taxon>Metabacillus</taxon>
    </lineage>
</organism>
<dbReference type="PROSITE" id="PS50111">
    <property type="entry name" value="CHEMOTAXIS_TRANSDUC_2"/>
    <property type="match status" value="1"/>
</dbReference>
<gene>
    <name evidence="10" type="ORF">J9317_02380</name>
</gene>
<evidence type="ECO:0000256" key="4">
    <source>
        <dbReference type="ARBA" id="ARBA00023224"/>
    </source>
</evidence>
<evidence type="ECO:0000256" key="3">
    <source>
        <dbReference type="ARBA" id="ARBA00023136"/>
    </source>
</evidence>
<evidence type="ECO:0000313" key="10">
    <source>
        <dbReference type="EMBL" id="MBS2967618.1"/>
    </source>
</evidence>
<keyword evidence="4 6" id="KW-0807">Transducer</keyword>